<dbReference type="GO" id="GO:0016491">
    <property type="term" value="F:oxidoreductase activity"/>
    <property type="evidence" value="ECO:0007669"/>
    <property type="project" value="UniProtKB-KW"/>
</dbReference>
<reference evidence="4 5" key="1">
    <citation type="submission" date="2020-02" db="EMBL/GenBank/DDBJ databases">
        <authorList>
            <person name="Zheng R.K."/>
            <person name="Sun C.M."/>
        </authorList>
    </citation>
    <scope>NUCLEOTIDE SEQUENCE [LARGE SCALE GENOMIC DNA]</scope>
    <source>
        <strain evidence="5">zrk13</strain>
    </source>
</reference>
<evidence type="ECO:0000313" key="5">
    <source>
        <dbReference type="Proteomes" id="UP000514720"/>
    </source>
</evidence>
<evidence type="ECO:0000313" key="4">
    <source>
        <dbReference type="EMBL" id="QMS85546.1"/>
    </source>
</evidence>
<dbReference type="InterPro" id="IPR000415">
    <property type="entry name" value="Nitroreductase-like"/>
</dbReference>
<protein>
    <submittedName>
        <fullName evidence="4">Nitroreductase family protein</fullName>
    </submittedName>
</protein>
<dbReference type="RefSeq" id="WP_258877347.1">
    <property type="nucleotide sequence ID" value="NZ_CP048914.1"/>
</dbReference>
<dbReference type="AlphaFoldDB" id="A0A7L7KTH7"/>
<evidence type="ECO:0000256" key="2">
    <source>
        <dbReference type="ARBA" id="ARBA00023002"/>
    </source>
</evidence>
<dbReference type="SUPFAM" id="SSF55469">
    <property type="entry name" value="FMN-dependent nitroreductase-like"/>
    <property type="match status" value="1"/>
</dbReference>
<accession>A0A7L7KTH7</accession>
<dbReference type="PANTHER" id="PTHR43673">
    <property type="entry name" value="NAD(P)H NITROREDUCTASE YDGI-RELATED"/>
    <property type="match status" value="1"/>
</dbReference>
<dbReference type="KEGG" id="xcl:G4Z02_07260"/>
<evidence type="ECO:0000259" key="3">
    <source>
        <dbReference type="Pfam" id="PF00881"/>
    </source>
</evidence>
<keyword evidence="5" id="KW-1185">Reference proteome</keyword>
<dbReference type="Proteomes" id="UP000514720">
    <property type="component" value="Chromosome"/>
</dbReference>
<dbReference type="PANTHER" id="PTHR43673:SF10">
    <property type="entry name" value="NADH DEHYDROGENASE_NAD(P)H NITROREDUCTASE XCC3605-RELATED"/>
    <property type="match status" value="1"/>
</dbReference>
<proteinExistence type="inferred from homology"/>
<name>A0A7L7KTH7_9MOLU</name>
<comment type="similarity">
    <text evidence="1">Belongs to the nitroreductase family.</text>
</comment>
<feature type="domain" description="Nitroreductase" evidence="3">
    <location>
        <begin position="5"/>
        <end position="75"/>
    </location>
</feature>
<dbReference type="Gene3D" id="3.40.109.10">
    <property type="entry name" value="NADH Oxidase"/>
    <property type="match status" value="1"/>
</dbReference>
<sequence>MSLLMKRQSVRHYTKETVSEVAITTMLEAAMQAPSANNQQPWEFIIVDDRTILDQLSKASRGAWMLADAPLAIIVVMKEGGKSPRMRPQDCAAAVENILLSAVEQQLGAVWIGVYPLEERMTYINEILHITKGTAFAQIAIGHPDTTKSVTKRYDASRVYRNTME</sequence>
<evidence type="ECO:0000256" key="1">
    <source>
        <dbReference type="ARBA" id="ARBA00007118"/>
    </source>
</evidence>
<dbReference type="InterPro" id="IPR029479">
    <property type="entry name" value="Nitroreductase"/>
</dbReference>
<dbReference type="EMBL" id="CP048914">
    <property type="protein sequence ID" value="QMS85546.1"/>
    <property type="molecule type" value="Genomic_DNA"/>
</dbReference>
<keyword evidence="2" id="KW-0560">Oxidoreductase</keyword>
<dbReference type="Pfam" id="PF00881">
    <property type="entry name" value="Nitroreductase"/>
    <property type="match status" value="1"/>
</dbReference>
<organism evidence="4 5">
    <name type="scientific">Candidatus Xianfuyuplasma coldseepsis</name>
    <dbReference type="NCBI Taxonomy" id="2782163"/>
    <lineage>
        <taxon>Bacteria</taxon>
        <taxon>Bacillati</taxon>
        <taxon>Mycoplasmatota</taxon>
        <taxon>Mollicutes</taxon>
        <taxon>Candidatus Izemoplasmatales</taxon>
        <taxon>Candidatus Izemoplasmataceae</taxon>
        <taxon>Candidatus Xianfuyuplasma</taxon>
    </lineage>
</organism>
<gene>
    <name evidence="4" type="ORF">G4Z02_07260</name>
</gene>